<dbReference type="HOGENOM" id="CLU_1486115_0_0_3"/>
<dbReference type="PATRIC" id="fig|272123.3.peg.3"/>
<sequence>MIENEATLITDAVSIQYQYIANLLFVLLTFILLWVILNFLINRKQIGNLLIKLPLRGQGMLIFLYSNFMFIILYPILNKVQLFMYPLESMTRILFVSYFLLRLFMNNPPTIREKGILTAGGFATWEKIRYYKWTVNPMKPDDYILIISTGMCFGDIWRLTINTPQRESIDTVLKEYLILEK</sequence>
<dbReference type="OrthoDB" id="511403at2"/>
<feature type="domain" description="DUF5673" evidence="2">
    <location>
        <begin position="111"/>
        <end position="177"/>
    </location>
</feature>
<feature type="transmembrane region" description="Helical" evidence="1">
    <location>
        <begin position="20"/>
        <end position="41"/>
    </location>
</feature>
<evidence type="ECO:0000313" key="4">
    <source>
        <dbReference type="Proteomes" id="UP000010474"/>
    </source>
</evidence>
<feature type="transmembrane region" description="Helical" evidence="1">
    <location>
        <begin position="83"/>
        <end position="104"/>
    </location>
</feature>
<evidence type="ECO:0000256" key="1">
    <source>
        <dbReference type="SAM" id="Phobius"/>
    </source>
</evidence>
<gene>
    <name evidence="3" type="ordered locus">Anacy_0003</name>
</gene>
<dbReference type="InterPro" id="IPR043730">
    <property type="entry name" value="DUF5673"/>
</dbReference>
<proteinExistence type="predicted"/>
<dbReference type="Proteomes" id="UP000010474">
    <property type="component" value="Chromosome"/>
</dbReference>
<name>K9Z8U2_ANACC</name>
<keyword evidence="4" id="KW-1185">Reference proteome</keyword>
<dbReference type="EMBL" id="CP003659">
    <property type="protein sequence ID" value="AFZ55618.1"/>
    <property type="molecule type" value="Genomic_DNA"/>
</dbReference>
<keyword evidence="1" id="KW-0812">Transmembrane</keyword>
<dbReference type="Pfam" id="PF18923">
    <property type="entry name" value="DUF5673"/>
    <property type="match status" value="1"/>
</dbReference>
<reference evidence="4" key="1">
    <citation type="journal article" date="2013" name="Proc. Natl. Acad. Sci. U.S.A.">
        <title>Improving the coverage of the cyanobacterial phylum using diversity-driven genome sequencing.</title>
        <authorList>
            <person name="Shih P.M."/>
            <person name="Wu D."/>
            <person name="Latifi A."/>
            <person name="Axen S.D."/>
            <person name="Fewer D.P."/>
            <person name="Talla E."/>
            <person name="Calteau A."/>
            <person name="Cai F."/>
            <person name="Tandeau de Marsac N."/>
            <person name="Rippka R."/>
            <person name="Herdman M."/>
            <person name="Sivonen K."/>
            <person name="Coursin T."/>
            <person name="Laurent T."/>
            <person name="Goodwin L."/>
            <person name="Nolan M."/>
            <person name="Davenport K.W."/>
            <person name="Han C.S."/>
            <person name="Rubin E.M."/>
            <person name="Eisen J.A."/>
            <person name="Woyke T."/>
            <person name="Gugger M."/>
            <person name="Kerfeld C.A."/>
        </authorList>
    </citation>
    <scope>NUCLEOTIDE SEQUENCE [LARGE SCALE GENOMIC DNA]</scope>
    <source>
        <strain evidence="4">ATCC 27899 / PCC 7122</strain>
    </source>
</reference>
<protein>
    <recommendedName>
        <fullName evidence="2">DUF5673 domain-containing protein</fullName>
    </recommendedName>
</protein>
<evidence type="ECO:0000313" key="3">
    <source>
        <dbReference type="EMBL" id="AFZ55618.1"/>
    </source>
</evidence>
<keyword evidence="1" id="KW-1133">Transmembrane helix</keyword>
<evidence type="ECO:0000259" key="2">
    <source>
        <dbReference type="Pfam" id="PF18923"/>
    </source>
</evidence>
<dbReference type="AlphaFoldDB" id="K9Z8U2"/>
<dbReference type="RefSeq" id="WP_015212275.1">
    <property type="nucleotide sequence ID" value="NC_019771.1"/>
</dbReference>
<keyword evidence="1" id="KW-0472">Membrane</keyword>
<dbReference type="eggNOG" id="ENOG5031U79">
    <property type="taxonomic scope" value="Bacteria"/>
</dbReference>
<organism evidence="3 4">
    <name type="scientific">Anabaena cylindrica (strain ATCC 27899 / PCC 7122)</name>
    <dbReference type="NCBI Taxonomy" id="272123"/>
    <lineage>
        <taxon>Bacteria</taxon>
        <taxon>Bacillati</taxon>
        <taxon>Cyanobacteriota</taxon>
        <taxon>Cyanophyceae</taxon>
        <taxon>Nostocales</taxon>
        <taxon>Nostocaceae</taxon>
        <taxon>Anabaena</taxon>
    </lineage>
</organism>
<accession>K9Z8U2</accession>
<dbReference type="KEGG" id="acy:Anacy_0003"/>
<feature type="transmembrane region" description="Helical" evidence="1">
    <location>
        <begin position="53"/>
        <end position="77"/>
    </location>
</feature>